<dbReference type="InterPro" id="IPR001667">
    <property type="entry name" value="DDH_dom"/>
</dbReference>
<dbReference type="AlphaFoldDB" id="N9SQW4"/>
<dbReference type="eggNOG" id="COG0618">
    <property type="taxonomic scope" value="Bacteria"/>
</dbReference>
<dbReference type="Proteomes" id="UP000013137">
    <property type="component" value="Unassembled WGS sequence"/>
</dbReference>
<gene>
    <name evidence="3" type="primary">dhh</name>
    <name evidence="3" type="ORF">MALK_5460</name>
</gene>
<dbReference type="GO" id="GO:0003676">
    <property type="term" value="F:nucleic acid binding"/>
    <property type="evidence" value="ECO:0007669"/>
    <property type="project" value="InterPro"/>
</dbReference>
<evidence type="ECO:0000313" key="3">
    <source>
        <dbReference type="EMBL" id="ENY53749.1"/>
    </source>
</evidence>
<evidence type="ECO:0000313" key="4">
    <source>
        <dbReference type="Proteomes" id="UP000013137"/>
    </source>
</evidence>
<dbReference type="EMBL" id="AMWK01000013">
    <property type="protein sequence ID" value="ENY53749.1"/>
    <property type="molecule type" value="Genomic_DNA"/>
</dbReference>
<comment type="caution">
    <text evidence="3">The sequence shown here is derived from an EMBL/GenBank/DDBJ whole genome shotgun (WGS) entry which is preliminary data.</text>
</comment>
<proteinExistence type="predicted"/>
<feature type="domain" description="DHHA1" evidence="2">
    <location>
        <begin position="223"/>
        <end position="310"/>
    </location>
</feature>
<dbReference type="Pfam" id="PF01368">
    <property type="entry name" value="DHH"/>
    <property type="match status" value="1"/>
</dbReference>
<dbReference type="PANTHER" id="PTHR47618">
    <property type="entry name" value="BIFUNCTIONAL OLIGORIBONUCLEASE AND PAP PHOSPHATASE NRNA"/>
    <property type="match status" value="1"/>
</dbReference>
<accession>N9SQW4</accession>
<dbReference type="PANTHER" id="PTHR47618:SF1">
    <property type="entry name" value="BIFUNCTIONAL OLIGORIBONUCLEASE AND PAP PHOSPHATASE NRNA"/>
    <property type="match status" value="1"/>
</dbReference>
<dbReference type="Pfam" id="PF02272">
    <property type="entry name" value="DHHA1"/>
    <property type="match status" value="1"/>
</dbReference>
<dbReference type="Gene3D" id="3.90.1640.10">
    <property type="entry name" value="inorganic pyrophosphatase (n-terminal core)"/>
    <property type="match status" value="1"/>
</dbReference>
<evidence type="ECO:0000259" key="1">
    <source>
        <dbReference type="Pfam" id="PF01368"/>
    </source>
</evidence>
<reference evidence="3 4" key="1">
    <citation type="journal article" date="2013" name="Genome Announc.">
        <title>Draft Genome Sequences of Mycoplasma alkalescens, Mycoplasma arginini, and Mycoplasma bovigenitalium, Three Species with Equivocal Pathogenic Status for Cattle.</title>
        <authorList>
            <person name="Manso-Silvan L."/>
            <person name="Tardy F."/>
            <person name="Baranowski E."/>
            <person name="Barre A."/>
            <person name="Blanchard A."/>
            <person name="Breton M."/>
            <person name="Couture C."/>
            <person name="Citti C."/>
            <person name="Dordet-Frisoni E."/>
            <person name="Dupuy V."/>
            <person name="Gaurivaud P."/>
            <person name="Jacob D."/>
            <person name="Lemaitre C."/>
            <person name="Nikolski M."/>
            <person name="Nouvel L.X."/>
            <person name="Poumarat F."/>
            <person name="Thebault P."/>
            <person name="Theil S."/>
            <person name="Thiaucourt F."/>
            <person name="Sirand-Pugnet P."/>
        </authorList>
    </citation>
    <scope>NUCLEOTIDE SEQUENCE [LARGE SCALE GENOMIC DNA]</scope>
    <source>
        <strain evidence="3 4">14918</strain>
    </source>
</reference>
<evidence type="ECO:0000259" key="2">
    <source>
        <dbReference type="Pfam" id="PF02272"/>
    </source>
</evidence>
<dbReference type="InterPro" id="IPR003156">
    <property type="entry name" value="DHHA1_dom"/>
</dbReference>
<dbReference type="PATRIC" id="fig|1188234.3.peg.523"/>
<protein>
    <submittedName>
        <fullName evidence="3">Phosphoesterase DHH family protein</fullName>
    </submittedName>
</protein>
<organism evidence="3 4">
    <name type="scientific">Metamycoplasma alkalescens 14918</name>
    <dbReference type="NCBI Taxonomy" id="1188234"/>
    <lineage>
        <taxon>Bacteria</taxon>
        <taxon>Bacillati</taxon>
        <taxon>Mycoplasmatota</taxon>
        <taxon>Mycoplasmoidales</taxon>
        <taxon>Metamycoplasmataceae</taxon>
        <taxon>Metamycoplasma</taxon>
    </lineage>
</organism>
<sequence>MLEKEENMQLKDKFIEFWRYIEKAKKITLCTHIEPDGDTLGSAVALKNLILLNTKNKEVKISGGDYPRNLVFLEDEKIGLVDDSFFNESLKIVVDTSTIKRIFDQRVISKEALKIDHHHCENEWLFEIGGDFWPATGQIVAKLAKDLNLQVNKKVVEALAVAIITDTEFFKERNVNAETFECMQYLLENNLAYNQLLKKMQLNQEENDFIFNAIKNIKSNGIVSYLVVNEVVSNDLARPLVAKFTEMSSTEISLVFLKRKENDYRCEIRSKTNYDVSKIAAYFLGGGHFNSAGFIQKDLSNLDAILKYINTKK</sequence>
<name>N9SQW4_9BACT</name>
<feature type="domain" description="DDH" evidence="1">
    <location>
        <begin position="26"/>
        <end position="163"/>
    </location>
</feature>
<dbReference type="InterPro" id="IPR051319">
    <property type="entry name" value="Oligoribo/pAp-PDE_c-di-AMP_PDE"/>
</dbReference>
<dbReference type="SUPFAM" id="SSF64182">
    <property type="entry name" value="DHH phosphoesterases"/>
    <property type="match status" value="1"/>
</dbReference>
<keyword evidence="4" id="KW-1185">Reference proteome</keyword>
<dbReference type="InterPro" id="IPR038763">
    <property type="entry name" value="DHH_sf"/>
</dbReference>